<reference evidence="2" key="1">
    <citation type="submission" date="2013-01" db="EMBL/GenBank/DDBJ databases">
        <title>Draft Genome Sequence of a Mulberry Tree, Morus notabilis C.K. Schneid.</title>
        <authorList>
            <person name="He N."/>
            <person name="Zhao S."/>
        </authorList>
    </citation>
    <scope>NUCLEOTIDE SEQUENCE</scope>
</reference>
<dbReference type="EMBL" id="KE345071">
    <property type="protein sequence ID" value="EXB93462.1"/>
    <property type="molecule type" value="Genomic_DNA"/>
</dbReference>
<accession>W9S7B6</accession>
<evidence type="ECO:0000313" key="1">
    <source>
        <dbReference type="EMBL" id="EXB93462.1"/>
    </source>
</evidence>
<protein>
    <submittedName>
        <fullName evidence="1">Uncharacterized protein</fullName>
    </submittedName>
</protein>
<keyword evidence="2" id="KW-1185">Reference proteome</keyword>
<evidence type="ECO:0000313" key="2">
    <source>
        <dbReference type="Proteomes" id="UP000030645"/>
    </source>
</evidence>
<dbReference type="Proteomes" id="UP000030645">
    <property type="component" value="Unassembled WGS sequence"/>
</dbReference>
<name>W9S7B6_9ROSA</name>
<dbReference type="AlphaFoldDB" id="W9S7B6"/>
<organism evidence="1 2">
    <name type="scientific">Morus notabilis</name>
    <dbReference type="NCBI Taxonomy" id="981085"/>
    <lineage>
        <taxon>Eukaryota</taxon>
        <taxon>Viridiplantae</taxon>
        <taxon>Streptophyta</taxon>
        <taxon>Embryophyta</taxon>
        <taxon>Tracheophyta</taxon>
        <taxon>Spermatophyta</taxon>
        <taxon>Magnoliopsida</taxon>
        <taxon>eudicotyledons</taxon>
        <taxon>Gunneridae</taxon>
        <taxon>Pentapetalae</taxon>
        <taxon>rosids</taxon>
        <taxon>fabids</taxon>
        <taxon>Rosales</taxon>
        <taxon>Moraceae</taxon>
        <taxon>Moreae</taxon>
        <taxon>Morus</taxon>
    </lineage>
</organism>
<gene>
    <name evidence="1" type="ORF">L484_006124</name>
</gene>
<sequence length="59" mass="6568">MILLSLSVANRCEPASGEIYSRTSSSVFVFVLLMGGETIREDEERRENEVAGLVFMLLT</sequence>
<proteinExistence type="predicted"/>